<dbReference type="Proteomes" id="UP000498740">
    <property type="component" value="Unassembled WGS sequence"/>
</dbReference>
<dbReference type="Gene3D" id="3.40.1620.10">
    <property type="entry name" value="YefM-like domain"/>
    <property type="match status" value="1"/>
</dbReference>
<dbReference type="AlphaFoldDB" id="A0A7J0CTU7"/>
<evidence type="ECO:0000256" key="1">
    <source>
        <dbReference type="ARBA" id="ARBA00009981"/>
    </source>
</evidence>
<dbReference type="InterPro" id="IPR006442">
    <property type="entry name" value="Antitoxin_Phd/YefM"/>
</dbReference>
<dbReference type="Pfam" id="PF02604">
    <property type="entry name" value="PhdYeFM_antitox"/>
    <property type="match status" value="1"/>
</dbReference>
<organism evidence="3 4">
    <name type="scientific">Streptomyces microflavus</name>
    <name type="common">Streptomyces lipmanii</name>
    <dbReference type="NCBI Taxonomy" id="1919"/>
    <lineage>
        <taxon>Bacteria</taxon>
        <taxon>Bacillati</taxon>
        <taxon>Actinomycetota</taxon>
        <taxon>Actinomycetes</taxon>
        <taxon>Kitasatosporales</taxon>
        <taxon>Streptomycetaceae</taxon>
        <taxon>Streptomyces</taxon>
    </lineage>
</organism>
<comment type="function">
    <text evidence="2">Antitoxin component of a type II toxin-antitoxin (TA) system.</text>
</comment>
<gene>
    <name evidence="3" type="ORF">Smic_36510</name>
</gene>
<dbReference type="InterPro" id="IPR036165">
    <property type="entry name" value="YefM-like_sf"/>
</dbReference>
<evidence type="ECO:0000256" key="2">
    <source>
        <dbReference type="RuleBase" id="RU362080"/>
    </source>
</evidence>
<dbReference type="SUPFAM" id="SSF143120">
    <property type="entry name" value="YefM-like"/>
    <property type="match status" value="1"/>
</dbReference>
<comment type="similarity">
    <text evidence="1 2">Belongs to the phD/YefM antitoxin family.</text>
</comment>
<sequence>MLVDFLPPSHPTGKYVNYDSCYILQHMETKTYTTIDLRKAMGEILDRTRIAGEAAAITRKGKTVAYLVPAEWFERMARGHESHEDRPEAA</sequence>
<reference evidence="3 4" key="1">
    <citation type="submission" date="2020-05" db="EMBL/GenBank/DDBJ databases">
        <title>Whole genome shotgun sequence of Streptomyces microflavus NBRC 13062.</title>
        <authorList>
            <person name="Komaki H."/>
            <person name="Tamura T."/>
        </authorList>
    </citation>
    <scope>NUCLEOTIDE SEQUENCE [LARGE SCALE GENOMIC DNA]</scope>
    <source>
        <strain evidence="3 4">NBRC 13062</strain>
    </source>
</reference>
<proteinExistence type="inferred from homology"/>
<evidence type="ECO:0000313" key="4">
    <source>
        <dbReference type="Proteomes" id="UP000498740"/>
    </source>
</evidence>
<comment type="caution">
    <text evidence="3">The sequence shown here is derived from an EMBL/GenBank/DDBJ whole genome shotgun (WGS) entry which is preliminary data.</text>
</comment>
<evidence type="ECO:0000313" key="3">
    <source>
        <dbReference type="EMBL" id="GFN05095.1"/>
    </source>
</evidence>
<name>A0A7J0CTU7_STRMI</name>
<protein>
    <recommendedName>
        <fullName evidence="2">Antitoxin</fullName>
    </recommendedName>
</protein>
<dbReference type="EMBL" id="BLWD01000001">
    <property type="protein sequence ID" value="GFN05095.1"/>
    <property type="molecule type" value="Genomic_DNA"/>
</dbReference>
<accession>A0A7J0CTU7</accession>